<organism evidence="2 3">
    <name type="scientific">Hesseltinella vesiculosa</name>
    <dbReference type="NCBI Taxonomy" id="101127"/>
    <lineage>
        <taxon>Eukaryota</taxon>
        <taxon>Fungi</taxon>
        <taxon>Fungi incertae sedis</taxon>
        <taxon>Mucoromycota</taxon>
        <taxon>Mucoromycotina</taxon>
        <taxon>Mucoromycetes</taxon>
        <taxon>Mucorales</taxon>
        <taxon>Cunninghamellaceae</taxon>
        <taxon>Hesseltinella</taxon>
    </lineage>
</organism>
<evidence type="ECO:0000256" key="1">
    <source>
        <dbReference type="SAM" id="MobiDB-lite"/>
    </source>
</evidence>
<feature type="region of interest" description="Disordered" evidence="1">
    <location>
        <begin position="1"/>
        <end position="37"/>
    </location>
</feature>
<reference evidence="2 3" key="1">
    <citation type="submission" date="2016-07" db="EMBL/GenBank/DDBJ databases">
        <title>Pervasive Adenine N6-methylation of Active Genes in Fungi.</title>
        <authorList>
            <consortium name="DOE Joint Genome Institute"/>
            <person name="Mondo S.J."/>
            <person name="Dannebaum R.O."/>
            <person name="Kuo R.C."/>
            <person name="Labutti K."/>
            <person name="Haridas S."/>
            <person name="Kuo A."/>
            <person name="Salamov A."/>
            <person name="Ahrendt S.R."/>
            <person name="Lipzen A."/>
            <person name="Sullivan W."/>
            <person name="Andreopoulos W.B."/>
            <person name="Clum A."/>
            <person name="Lindquist E."/>
            <person name="Daum C."/>
            <person name="Ramamoorthy G.K."/>
            <person name="Gryganskyi A."/>
            <person name="Culley D."/>
            <person name="Magnuson J.K."/>
            <person name="James T.Y."/>
            <person name="O'Malley M.A."/>
            <person name="Stajich J.E."/>
            <person name="Spatafora J.W."/>
            <person name="Visel A."/>
            <person name="Grigoriev I.V."/>
        </authorList>
    </citation>
    <scope>NUCLEOTIDE SEQUENCE [LARGE SCALE GENOMIC DNA]</scope>
    <source>
        <strain evidence="2 3">NRRL 3301</strain>
    </source>
</reference>
<proteinExistence type="predicted"/>
<accession>A0A1X2GKP9</accession>
<gene>
    <name evidence="2" type="ORF">DM01DRAFT_1382553</name>
</gene>
<evidence type="ECO:0000313" key="3">
    <source>
        <dbReference type="Proteomes" id="UP000242146"/>
    </source>
</evidence>
<sequence length="518" mass="58895">MATLELKRPKAKQNDHDETPVEQDSQAQAQQPSPNHPLEQLMLEPVTYDEDILASPSEKLLLSADLIHSLESAKYICLIALDTSLRQILRGRNRAERRHSDSSLRTLSPHSLLGSIDEHSRNFLPASATTRLRRRDSSPALATINHVQDILAYSTWPVHDTNDYDLACALAELLEHLYRILDSSTTADGEEAPAQPPNFAIDIYDQLQQSMSLLHGQAGQMATTAVDSQKKIWVEALQLMAAVSCFLEQPPATPTVDTYPPAYGDVTMDQGTVGPSENKKKPLGHDDHMLPSYCQEDERKENDLDHLVSSIDRLSDVMPRFNNQRADLSDRQARLLAAATMGKTIERLSRGRLEDQRASIPDVLDKQNLLSDLVAQLHRSSARSLDNQRFILAVKNNPSTLHLDVATKERLLDNQERPPEQQMIDEMVSLSDLLTKSMDRPRFNSQRFQLTPVKEKEVFLNHVLHKIDRMQSRRMQNQDAEWRSKEKNDNDELTRMFDHIIRFRSQLDNQRASFNKAN</sequence>
<keyword evidence="3" id="KW-1185">Reference proteome</keyword>
<name>A0A1X2GKP9_9FUNG</name>
<dbReference type="Proteomes" id="UP000242146">
    <property type="component" value="Unassembled WGS sequence"/>
</dbReference>
<dbReference type="AlphaFoldDB" id="A0A1X2GKP9"/>
<feature type="compositionally biased region" description="Basic and acidic residues" evidence="1">
    <location>
        <begin position="1"/>
        <end position="19"/>
    </location>
</feature>
<dbReference type="EMBL" id="MCGT01000010">
    <property type="protein sequence ID" value="ORX56286.1"/>
    <property type="molecule type" value="Genomic_DNA"/>
</dbReference>
<comment type="caution">
    <text evidence="2">The sequence shown here is derived from an EMBL/GenBank/DDBJ whole genome shotgun (WGS) entry which is preliminary data.</text>
</comment>
<evidence type="ECO:0000313" key="2">
    <source>
        <dbReference type="EMBL" id="ORX56286.1"/>
    </source>
</evidence>
<protein>
    <submittedName>
        <fullName evidence="2">Uncharacterized protein</fullName>
    </submittedName>
</protein>
<dbReference type="OrthoDB" id="66510at2759"/>